<organism evidence="2">
    <name type="scientific">Tanacetum cinerariifolium</name>
    <name type="common">Dalmatian daisy</name>
    <name type="synonym">Chrysanthemum cinerariifolium</name>
    <dbReference type="NCBI Taxonomy" id="118510"/>
    <lineage>
        <taxon>Eukaryota</taxon>
        <taxon>Viridiplantae</taxon>
        <taxon>Streptophyta</taxon>
        <taxon>Embryophyta</taxon>
        <taxon>Tracheophyta</taxon>
        <taxon>Spermatophyta</taxon>
        <taxon>Magnoliopsida</taxon>
        <taxon>eudicotyledons</taxon>
        <taxon>Gunneridae</taxon>
        <taxon>Pentapetalae</taxon>
        <taxon>asterids</taxon>
        <taxon>campanulids</taxon>
        <taxon>Asterales</taxon>
        <taxon>Asteraceae</taxon>
        <taxon>Asteroideae</taxon>
        <taxon>Anthemideae</taxon>
        <taxon>Anthemidinae</taxon>
        <taxon>Tanacetum</taxon>
    </lineage>
</organism>
<reference evidence="2" key="1">
    <citation type="journal article" date="2019" name="Sci. Rep.">
        <title>Draft genome of Tanacetum cinerariifolium, the natural source of mosquito coil.</title>
        <authorList>
            <person name="Yamashiro T."/>
            <person name="Shiraishi A."/>
            <person name="Satake H."/>
            <person name="Nakayama K."/>
        </authorList>
    </citation>
    <scope>NUCLEOTIDE SEQUENCE</scope>
</reference>
<name>A0A699X698_TANCI</name>
<proteinExistence type="predicted"/>
<gene>
    <name evidence="2" type="ORF">Tci_925417</name>
</gene>
<feature type="region of interest" description="Disordered" evidence="1">
    <location>
        <begin position="55"/>
        <end position="87"/>
    </location>
</feature>
<evidence type="ECO:0000313" key="2">
    <source>
        <dbReference type="EMBL" id="GFD53448.1"/>
    </source>
</evidence>
<sequence length="87" mass="8677">VGHRAVSGGQRPAKAVAYRPLCPAGAGAAPALRPPVSAGAGRQCGRWRLCPPHPAGGGLGRAARKPVRPNQPLGTGGAAQPGYLINK</sequence>
<dbReference type="EMBL" id="BKCJ011794373">
    <property type="protein sequence ID" value="GFD53448.1"/>
    <property type="molecule type" value="Genomic_DNA"/>
</dbReference>
<comment type="caution">
    <text evidence="2">The sequence shown here is derived from an EMBL/GenBank/DDBJ whole genome shotgun (WGS) entry which is preliminary data.</text>
</comment>
<accession>A0A699X698</accession>
<protein>
    <submittedName>
        <fullName evidence="2">Uncharacterized protein</fullName>
    </submittedName>
</protein>
<feature type="non-terminal residue" evidence="2">
    <location>
        <position position="1"/>
    </location>
</feature>
<evidence type="ECO:0000256" key="1">
    <source>
        <dbReference type="SAM" id="MobiDB-lite"/>
    </source>
</evidence>
<dbReference type="AlphaFoldDB" id="A0A699X698"/>